<dbReference type="InterPro" id="IPR037066">
    <property type="entry name" value="Plug_dom_sf"/>
</dbReference>
<evidence type="ECO:0000256" key="4">
    <source>
        <dbReference type="ARBA" id="ARBA00022692"/>
    </source>
</evidence>
<dbReference type="Proteomes" id="UP001361239">
    <property type="component" value="Unassembled WGS sequence"/>
</dbReference>
<evidence type="ECO:0000256" key="5">
    <source>
        <dbReference type="ARBA" id="ARBA00023077"/>
    </source>
</evidence>
<evidence type="ECO:0000256" key="9">
    <source>
        <dbReference type="RuleBase" id="RU003357"/>
    </source>
</evidence>
<dbReference type="PANTHER" id="PTHR47234">
    <property type="match status" value="1"/>
</dbReference>
<protein>
    <submittedName>
        <fullName evidence="12">TonB-dependent receptor</fullName>
    </submittedName>
</protein>
<evidence type="ECO:0000259" key="11">
    <source>
        <dbReference type="Pfam" id="PF07715"/>
    </source>
</evidence>
<sequence length="1061" mass="114509">MIALVTSTTAMAQDVPASDDAADAEAIVVTGSRIARPDLESTVPISIVSNDAILKQGNNNLGDTLNDLPQLRSSFSQQNPGLGVGIAGLNLLDLRGLGTQRTLVLVNGRRHVAADILNNGVSVDVNTIPSDLIERVDIVTGGNSAIYGSDAIAGVVNFILKKDYDGLQLTGKAGISTPGAYGANQQLSAIAGKNFADGRGNVTLAFEYSNQERVYGSDISFLKRVDGLVVNDIDPAGTPNGSDGNPDRIFVRDIRQANINRFGLVPINQRVGSAACGTGVNGVPYNCTYLFQPDGTLVAQTGTRYGSGVIGSIVGGNGQTGREDQLISVLPKQQRYNANILAHYEFSPAFDLFFEGKYSRINTVGGNAGPTGIQGQFTQFDSRERVRLDNPFLSPSARATITNALLASGCNPSVASACSTVNTDLTNTNPSFGVLTPQQIAAIAAGTYRFVVSRNLADIGNRDEFFKRQTYRAVLGARGSFWDNWRYEVSANYGRTEENTLAKGYIDKQRFNLAMDAGRNPVTGAIQCRSQFDPASAVAGPNNAFNRARLAADIAACVPYNPFGASNNAASAAYFQRDYTNESWAEQMVFSAFVSGDLGQNLKLWGGPVRFALGVEHREEDAHYAQDDFAAAGNSTAVAFGSFDPPTFKVSEAFAEVQIPIFEDRPFFHELTLSGAARVAKYQGAVGTVWAYNGGVDWAPIPDIRFRANYSRAVRAPNQTETFGELIPNFAPAFTDPCTTANIGAGTQFRGANCRQALGANLANIASKGAYSLPILSGVNPDLKAETSKSLTLGAVFRPRFVPGLSVAVDYYSIKVDGVIVALTAQQIVNSCYDQPTLDNVFCGLFQRFQGPGAGPFTEVPGEVLGNTLISAPLNFAKRVRRGIDTQVNYTTDLGGDWKVSASAIYTHNFQNSNYQNPAIPNFENRILSELGDPKDEFRINADVTFRRFTLGYQVQYISPMYVNFAENYVPLQDRAPQDADYSEIPMYPAVWYHDVRFEYKLDEDSRGNRFSFFGGVDNLFNEIPPLGQTATGERVASGGDGGNIYSIRGRQFYVGFKANF</sequence>
<proteinExistence type="inferred from homology"/>
<evidence type="ECO:0000256" key="6">
    <source>
        <dbReference type="ARBA" id="ARBA00023136"/>
    </source>
</evidence>
<dbReference type="EMBL" id="JBBHJZ010000003">
    <property type="protein sequence ID" value="MEJ5977941.1"/>
    <property type="molecule type" value="Genomic_DNA"/>
</dbReference>
<comment type="caution">
    <text evidence="12">The sequence shown here is derived from an EMBL/GenBank/DDBJ whole genome shotgun (WGS) entry which is preliminary data.</text>
</comment>
<name>A0ABU8RY16_9SPHN</name>
<evidence type="ECO:0000313" key="13">
    <source>
        <dbReference type="Proteomes" id="UP001361239"/>
    </source>
</evidence>
<evidence type="ECO:0000313" key="12">
    <source>
        <dbReference type="EMBL" id="MEJ5977941.1"/>
    </source>
</evidence>
<evidence type="ECO:0000256" key="1">
    <source>
        <dbReference type="ARBA" id="ARBA00004571"/>
    </source>
</evidence>
<keyword evidence="12" id="KW-0675">Receptor</keyword>
<dbReference type="RefSeq" id="WP_339587888.1">
    <property type="nucleotide sequence ID" value="NZ_JBBHJZ010000003.1"/>
</dbReference>
<gene>
    <name evidence="12" type="ORF">WG901_14925</name>
</gene>
<dbReference type="InterPro" id="IPR036942">
    <property type="entry name" value="Beta-barrel_TonB_sf"/>
</dbReference>
<dbReference type="InterPro" id="IPR000531">
    <property type="entry name" value="Beta-barrel_TonB"/>
</dbReference>
<organism evidence="12 13">
    <name type="scientific">Novosphingobium anseongense</name>
    <dbReference type="NCBI Taxonomy" id="3133436"/>
    <lineage>
        <taxon>Bacteria</taxon>
        <taxon>Pseudomonadati</taxon>
        <taxon>Pseudomonadota</taxon>
        <taxon>Alphaproteobacteria</taxon>
        <taxon>Sphingomonadales</taxon>
        <taxon>Sphingomonadaceae</taxon>
        <taxon>Novosphingobium</taxon>
    </lineage>
</organism>
<evidence type="ECO:0000256" key="3">
    <source>
        <dbReference type="ARBA" id="ARBA00022452"/>
    </source>
</evidence>
<dbReference type="InterPro" id="IPR012910">
    <property type="entry name" value="Plug_dom"/>
</dbReference>
<evidence type="ECO:0000259" key="10">
    <source>
        <dbReference type="Pfam" id="PF00593"/>
    </source>
</evidence>
<evidence type="ECO:0000256" key="8">
    <source>
        <dbReference type="PROSITE-ProRule" id="PRU01360"/>
    </source>
</evidence>
<keyword evidence="6 8" id="KW-0472">Membrane</keyword>
<keyword evidence="13" id="KW-1185">Reference proteome</keyword>
<dbReference type="PROSITE" id="PS52016">
    <property type="entry name" value="TONB_DEPENDENT_REC_3"/>
    <property type="match status" value="1"/>
</dbReference>
<feature type="domain" description="TonB-dependent receptor plug" evidence="11">
    <location>
        <begin position="40"/>
        <end position="155"/>
    </location>
</feature>
<dbReference type="SUPFAM" id="SSF56935">
    <property type="entry name" value="Porins"/>
    <property type="match status" value="1"/>
</dbReference>
<comment type="similarity">
    <text evidence="8 9">Belongs to the TonB-dependent receptor family.</text>
</comment>
<keyword evidence="7 8" id="KW-0998">Cell outer membrane</keyword>
<evidence type="ECO:0000256" key="2">
    <source>
        <dbReference type="ARBA" id="ARBA00022448"/>
    </source>
</evidence>
<dbReference type="Pfam" id="PF00593">
    <property type="entry name" value="TonB_dep_Rec_b-barrel"/>
    <property type="match status" value="1"/>
</dbReference>
<feature type="domain" description="TonB-dependent receptor-like beta-barrel" evidence="10">
    <location>
        <begin position="448"/>
        <end position="1020"/>
    </location>
</feature>
<dbReference type="Gene3D" id="2.170.130.10">
    <property type="entry name" value="TonB-dependent receptor, plug domain"/>
    <property type="match status" value="1"/>
</dbReference>
<dbReference type="Pfam" id="PF07715">
    <property type="entry name" value="Plug"/>
    <property type="match status" value="1"/>
</dbReference>
<reference evidence="12 13" key="1">
    <citation type="submission" date="2024-03" db="EMBL/GenBank/DDBJ databases">
        <authorList>
            <person name="Jo J.-H."/>
        </authorList>
    </citation>
    <scope>NUCLEOTIDE SEQUENCE [LARGE SCALE GENOMIC DNA]</scope>
    <source>
        <strain evidence="12 13">PS1R-30</strain>
    </source>
</reference>
<evidence type="ECO:0000256" key="7">
    <source>
        <dbReference type="ARBA" id="ARBA00023237"/>
    </source>
</evidence>
<dbReference type="InterPro" id="IPR039426">
    <property type="entry name" value="TonB-dep_rcpt-like"/>
</dbReference>
<keyword evidence="2 8" id="KW-0813">Transport</keyword>
<keyword evidence="4 8" id="KW-0812">Transmembrane</keyword>
<accession>A0ABU8RY16</accession>
<keyword evidence="3 8" id="KW-1134">Transmembrane beta strand</keyword>
<keyword evidence="5 9" id="KW-0798">TonB box</keyword>
<dbReference type="Gene3D" id="2.40.170.20">
    <property type="entry name" value="TonB-dependent receptor, beta-barrel domain"/>
    <property type="match status" value="1"/>
</dbReference>
<dbReference type="PANTHER" id="PTHR47234:SF2">
    <property type="entry name" value="TONB-DEPENDENT RECEPTOR"/>
    <property type="match status" value="1"/>
</dbReference>
<comment type="subcellular location">
    <subcellularLocation>
        <location evidence="1 8">Cell outer membrane</location>
        <topology evidence="1 8">Multi-pass membrane protein</topology>
    </subcellularLocation>
</comment>